<dbReference type="Proteomes" id="UP000276349">
    <property type="component" value="Unassembled WGS sequence"/>
</dbReference>
<evidence type="ECO:0000256" key="1">
    <source>
        <dbReference type="SAM" id="Phobius"/>
    </source>
</evidence>
<evidence type="ECO:0000313" key="2">
    <source>
        <dbReference type="EMBL" id="RTQ94891.1"/>
    </source>
</evidence>
<feature type="transmembrane region" description="Helical" evidence="1">
    <location>
        <begin position="35"/>
        <end position="58"/>
    </location>
</feature>
<comment type="caution">
    <text evidence="2">The sequence shown here is derived from an EMBL/GenBank/DDBJ whole genome shotgun (WGS) entry which is preliminary data.</text>
</comment>
<organism evidence="2 3">
    <name type="scientific">Lysinibacillus telephonicus</name>
    <dbReference type="NCBI Taxonomy" id="1714840"/>
    <lineage>
        <taxon>Bacteria</taxon>
        <taxon>Bacillati</taxon>
        <taxon>Bacillota</taxon>
        <taxon>Bacilli</taxon>
        <taxon>Bacillales</taxon>
        <taxon>Bacillaceae</taxon>
        <taxon>Lysinibacillus</taxon>
    </lineage>
</organism>
<dbReference type="AlphaFoldDB" id="A0A3S0QX51"/>
<keyword evidence="1" id="KW-0472">Membrane</keyword>
<dbReference type="RefSeq" id="WP_126293135.1">
    <property type="nucleotide sequence ID" value="NZ_RXNR01000009.1"/>
</dbReference>
<keyword evidence="1" id="KW-0812">Transmembrane</keyword>
<keyword evidence="1" id="KW-1133">Transmembrane helix</keyword>
<reference evidence="2 3" key="1">
    <citation type="submission" date="2018-12" db="EMBL/GenBank/DDBJ databases">
        <authorList>
            <person name="Yu L."/>
        </authorList>
    </citation>
    <scope>NUCLEOTIDE SEQUENCE [LARGE SCALE GENOMIC DNA]</scope>
    <source>
        <strain evidence="2 3">S5H2222</strain>
    </source>
</reference>
<dbReference type="OrthoDB" id="2877693at2"/>
<gene>
    <name evidence="2" type="ORF">EKG35_04370</name>
</gene>
<evidence type="ECO:0000313" key="3">
    <source>
        <dbReference type="Proteomes" id="UP000276349"/>
    </source>
</evidence>
<keyword evidence="3" id="KW-1185">Reference proteome</keyword>
<feature type="transmembrane region" description="Helical" evidence="1">
    <location>
        <begin position="64"/>
        <end position="87"/>
    </location>
</feature>
<sequence>MAKDKDPKLIPIWVGLISIYAFIIFIYQKRFSNKTTILFTMMYAIFTILAFLFLKGMVMKNFHYLYTVVIVSLCLLFIVVIGSAVYFNSQKHADFHQKQLLLTGASSAYKTLNLDGENILSVEVGEYTKGDGFPYRYKVKITTKESEQPYYFECSDYKCSSMIRYNDLIEE</sequence>
<dbReference type="EMBL" id="RXNR01000009">
    <property type="protein sequence ID" value="RTQ94891.1"/>
    <property type="molecule type" value="Genomic_DNA"/>
</dbReference>
<name>A0A3S0QX51_9BACI</name>
<protein>
    <submittedName>
        <fullName evidence="2">Uncharacterized protein</fullName>
    </submittedName>
</protein>
<proteinExistence type="predicted"/>
<feature type="transmembrane region" description="Helical" evidence="1">
    <location>
        <begin position="12"/>
        <end position="28"/>
    </location>
</feature>
<accession>A0A3S0QX51</accession>